<accession>A0A9W6TV15</accession>
<dbReference type="GO" id="GO:0006335">
    <property type="term" value="P:DNA replication-dependent chromatin assembly"/>
    <property type="evidence" value="ECO:0007669"/>
    <property type="project" value="InterPro"/>
</dbReference>
<dbReference type="OrthoDB" id="71227at2759"/>
<keyword evidence="3 9" id="KW-0853">WD repeat</keyword>
<comment type="caution">
    <text evidence="12">The sequence shown here is derived from an EMBL/GenBank/DDBJ whole genome shotgun (WGS) entry which is preliminary data.</text>
</comment>
<feature type="region of interest" description="Disordered" evidence="10">
    <location>
        <begin position="532"/>
        <end position="553"/>
    </location>
</feature>
<dbReference type="InterPro" id="IPR036322">
    <property type="entry name" value="WD40_repeat_dom_sf"/>
</dbReference>
<evidence type="ECO:0000256" key="2">
    <source>
        <dbReference type="ARBA" id="ARBA00007306"/>
    </source>
</evidence>
<dbReference type="PANTHER" id="PTHR15271">
    <property type="entry name" value="CHROMATIN ASSEMBLY FACTOR 1 SUBUNIT B"/>
    <property type="match status" value="1"/>
</dbReference>
<reference evidence="12" key="1">
    <citation type="submission" date="2023-04" db="EMBL/GenBank/DDBJ databases">
        <title>Phytophthora lilii NBRC 32176.</title>
        <authorList>
            <person name="Ichikawa N."/>
            <person name="Sato H."/>
            <person name="Tonouchi N."/>
        </authorList>
    </citation>
    <scope>NUCLEOTIDE SEQUENCE</scope>
    <source>
        <strain evidence="12">NBRC 32176</strain>
    </source>
</reference>
<dbReference type="PROSITE" id="PS50082">
    <property type="entry name" value="WD_REPEATS_2"/>
    <property type="match status" value="3"/>
</dbReference>
<keyword evidence="6" id="KW-0156">Chromatin regulator</keyword>
<feature type="domain" description="CAF1B/HIR1 beta-propeller" evidence="11">
    <location>
        <begin position="366"/>
        <end position="486"/>
    </location>
</feature>
<evidence type="ECO:0000256" key="6">
    <source>
        <dbReference type="ARBA" id="ARBA00022853"/>
    </source>
</evidence>
<dbReference type="GO" id="GO:0006281">
    <property type="term" value="P:DNA repair"/>
    <property type="evidence" value="ECO:0007669"/>
    <property type="project" value="UniProtKB-KW"/>
</dbReference>
<feature type="compositionally biased region" description="Basic and acidic residues" evidence="10">
    <location>
        <begin position="340"/>
        <end position="351"/>
    </location>
</feature>
<keyword evidence="4" id="KW-0677">Repeat</keyword>
<dbReference type="GO" id="GO:0005634">
    <property type="term" value="C:nucleus"/>
    <property type="evidence" value="ECO:0007669"/>
    <property type="project" value="UniProtKB-SubCell"/>
</dbReference>
<dbReference type="AlphaFoldDB" id="A0A9W6TV15"/>
<comment type="similarity">
    <text evidence="2">Belongs to the WD repeat HIR1 family.</text>
</comment>
<feature type="region of interest" description="Disordered" evidence="10">
    <location>
        <begin position="327"/>
        <end position="369"/>
    </location>
</feature>
<dbReference type="Gene3D" id="2.130.10.10">
    <property type="entry name" value="YVTN repeat-like/Quinoprotein amine dehydrogenase"/>
    <property type="match status" value="1"/>
</dbReference>
<organism evidence="12 13">
    <name type="scientific">Phytophthora lilii</name>
    <dbReference type="NCBI Taxonomy" id="2077276"/>
    <lineage>
        <taxon>Eukaryota</taxon>
        <taxon>Sar</taxon>
        <taxon>Stramenopiles</taxon>
        <taxon>Oomycota</taxon>
        <taxon>Peronosporomycetes</taxon>
        <taxon>Peronosporales</taxon>
        <taxon>Peronosporaceae</taxon>
        <taxon>Phytophthora</taxon>
    </lineage>
</organism>
<dbReference type="Pfam" id="PF24105">
    <property type="entry name" value="Beta-prop_CAF1B_HIR1"/>
    <property type="match status" value="2"/>
</dbReference>
<name>A0A9W6TV15_9STRA</name>
<feature type="repeat" description="WD" evidence="9">
    <location>
        <begin position="224"/>
        <end position="265"/>
    </location>
</feature>
<dbReference type="PROSITE" id="PS50294">
    <property type="entry name" value="WD_REPEATS_REGION"/>
    <property type="match status" value="2"/>
</dbReference>
<dbReference type="EMBL" id="BSXW01000356">
    <property type="protein sequence ID" value="GMF19836.1"/>
    <property type="molecule type" value="Genomic_DNA"/>
</dbReference>
<evidence type="ECO:0000256" key="7">
    <source>
        <dbReference type="ARBA" id="ARBA00023204"/>
    </source>
</evidence>
<feature type="domain" description="CAF1B/HIR1 beta-propeller" evidence="11">
    <location>
        <begin position="98"/>
        <end position="302"/>
    </location>
</feature>
<dbReference type="GO" id="GO:0006334">
    <property type="term" value="P:nucleosome assembly"/>
    <property type="evidence" value="ECO:0007669"/>
    <property type="project" value="TreeGrafter"/>
</dbReference>
<feature type="compositionally biased region" description="Polar residues" evidence="10">
    <location>
        <begin position="647"/>
        <end position="658"/>
    </location>
</feature>
<dbReference type="SMART" id="SM00320">
    <property type="entry name" value="WD40"/>
    <property type="match status" value="4"/>
</dbReference>
<dbReference type="InterPro" id="IPR001680">
    <property type="entry name" value="WD40_rpt"/>
</dbReference>
<proteinExistence type="inferred from homology"/>
<evidence type="ECO:0000256" key="8">
    <source>
        <dbReference type="ARBA" id="ARBA00023242"/>
    </source>
</evidence>
<evidence type="ECO:0000259" key="11">
    <source>
        <dbReference type="Pfam" id="PF24105"/>
    </source>
</evidence>
<comment type="subcellular location">
    <subcellularLocation>
        <location evidence="1">Nucleus</location>
    </subcellularLocation>
</comment>
<gene>
    <name evidence="12" type="ORF">Plil01_000761700</name>
</gene>
<dbReference type="GO" id="GO:0033186">
    <property type="term" value="C:CAF-1 complex"/>
    <property type="evidence" value="ECO:0007669"/>
    <property type="project" value="TreeGrafter"/>
</dbReference>
<feature type="repeat" description="WD" evidence="9">
    <location>
        <begin position="266"/>
        <end position="300"/>
    </location>
</feature>
<sequence length="672" mass="72845">MQNENERRERADRSEELVRQVEPLDVRGVAVDLGHDELEEVVSEVRQRLEVGALLGEVEDDDVGRAPAASTTSESETVSNRATGCALSKMAAMTAAVRVATPEIRLHCGPTGLNEAVLSLDFLRPRAGDETQRPLLATGGADKEIKLWRVGEGEAGAVALDFVFSLSGHDRSVNCVRFSPDGAFLASASDDTSIILWSKPKTAGDDWRWDRIASLSDVARTILSLGHKGDITDLSWSPDSAFLCSSSVDNRCVIWDVDKGDVAERRKDHTQYVQGVAWDPLNEFLVTEGNDRTCRVYSLSGFGAATRPNGKKQSRKFMCIQTLKTREFPSSKSDSPTNAKDGKEDKKDCKTPADAAAEPAAKAPPAPKHRMFLDDTCPAFARRPAWTPDGSYFLAPTGTFRASESASPVNTVYAFSRGNLSQPTLHLPGQEKASLGVRCSPLLYELRRQDGEAGSSPLPNLFQTKYRSVFAVITLDAVVIYDTQVDIFCGSRIRPVVHCLTFMISALVTTASSPDLHDQVALNEGKMRRMFATPKKSRKKPRNQAQAQSIPSEQTPMKILTAKKKQPVTPIARAFQNSDGTTAANPVNLLQVRKKRKISPTLVQPVTTTAPTGGPHAPETSSNTPAINAPIAEGTTVDLTGPFTSEPAPSQPQTQPNTAAEHAGTFDDPLDI</sequence>
<evidence type="ECO:0000256" key="9">
    <source>
        <dbReference type="PROSITE-ProRule" id="PRU00221"/>
    </source>
</evidence>
<dbReference type="InterPro" id="IPR015943">
    <property type="entry name" value="WD40/YVTN_repeat-like_dom_sf"/>
</dbReference>
<feature type="compositionally biased region" description="Polar residues" evidence="10">
    <location>
        <begin position="543"/>
        <end position="553"/>
    </location>
</feature>
<evidence type="ECO:0000256" key="4">
    <source>
        <dbReference type="ARBA" id="ARBA00022737"/>
    </source>
</evidence>
<evidence type="ECO:0000256" key="10">
    <source>
        <dbReference type="SAM" id="MobiDB-lite"/>
    </source>
</evidence>
<feature type="compositionally biased region" description="Low complexity" evidence="10">
    <location>
        <begin position="605"/>
        <end position="618"/>
    </location>
</feature>
<evidence type="ECO:0000313" key="13">
    <source>
        <dbReference type="Proteomes" id="UP001165083"/>
    </source>
</evidence>
<dbReference type="InterPro" id="IPR045145">
    <property type="entry name" value="PTHR15271"/>
</dbReference>
<evidence type="ECO:0000256" key="3">
    <source>
        <dbReference type="ARBA" id="ARBA00022574"/>
    </source>
</evidence>
<feature type="compositionally biased region" description="Low complexity" evidence="10">
    <location>
        <begin position="352"/>
        <end position="363"/>
    </location>
</feature>
<dbReference type="InterPro" id="IPR055410">
    <property type="entry name" value="Beta-prop_CAF1B_HIR1"/>
</dbReference>
<keyword evidence="13" id="KW-1185">Reference proteome</keyword>
<evidence type="ECO:0000256" key="1">
    <source>
        <dbReference type="ARBA" id="ARBA00004123"/>
    </source>
</evidence>
<feature type="repeat" description="WD" evidence="9">
    <location>
        <begin position="166"/>
        <end position="198"/>
    </location>
</feature>
<feature type="region of interest" description="Disordered" evidence="10">
    <location>
        <begin position="605"/>
        <end position="672"/>
    </location>
</feature>
<keyword evidence="5" id="KW-0227">DNA damage</keyword>
<dbReference type="InterPro" id="IPR019775">
    <property type="entry name" value="WD40_repeat_CS"/>
</dbReference>
<dbReference type="Proteomes" id="UP001165083">
    <property type="component" value="Unassembled WGS sequence"/>
</dbReference>
<dbReference type="SUPFAM" id="SSF50978">
    <property type="entry name" value="WD40 repeat-like"/>
    <property type="match status" value="1"/>
</dbReference>
<keyword evidence="8" id="KW-0539">Nucleus</keyword>
<evidence type="ECO:0000256" key="5">
    <source>
        <dbReference type="ARBA" id="ARBA00022763"/>
    </source>
</evidence>
<evidence type="ECO:0000313" key="12">
    <source>
        <dbReference type="EMBL" id="GMF19836.1"/>
    </source>
</evidence>
<protein>
    <submittedName>
        <fullName evidence="12">Unnamed protein product</fullName>
    </submittedName>
</protein>
<keyword evidence="7" id="KW-0234">DNA repair</keyword>
<dbReference type="PROSITE" id="PS00678">
    <property type="entry name" value="WD_REPEATS_1"/>
    <property type="match status" value="1"/>
</dbReference>
<dbReference type="PANTHER" id="PTHR15271:SF4">
    <property type="entry name" value="CHROMATIN ASSEMBLY FACTOR 1 SUBUNIT B"/>
    <property type="match status" value="1"/>
</dbReference>